<dbReference type="EMBL" id="JAGPXC010000005">
    <property type="protein sequence ID" value="KAH6653357.1"/>
    <property type="molecule type" value="Genomic_DNA"/>
</dbReference>
<dbReference type="PANTHER" id="PTHR10828">
    <property type="entry name" value="M-PHASE INDUCER PHOSPHATASE DUAL SPECIFICITY PHOSPHATASE CDC25"/>
    <property type="match status" value="1"/>
</dbReference>
<sequence>MKILYLQASTFLGHSKDSSRCLCFFLFSEQDFWPNHYQPQSNHPRPYNTITQLVLLLSPAYRMAPASSTETPWHAAYPSPTNASPATITRDEVLEILKGEDGTTCPSYVLVDLRRTDHEGGTIHGSINLPAQSLYPSIPTLYKLFKTAGIKNVIWYCGSSQGRGTRATGWFSDHLKNHSDEEMKSHALLGGIKGWAAAGGEFVQYMNEYDASFWSK</sequence>
<dbReference type="SUPFAM" id="SSF52821">
    <property type="entry name" value="Rhodanese/Cell cycle control phosphatase"/>
    <property type="match status" value="1"/>
</dbReference>
<dbReference type="PROSITE" id="PS50206">
    <property type="entry name" value="RHODANESE_3"/>
    <property type="match status" value="1"/>
</dbReference>
<dbReference type="GO" id="GO:0005737">
    <property type="term" value="C:cytoplasm"/>
    <property type="evidence" value="ECO:0007669"/>
    <property type="project" value="TreeGrafter"/>
</dbReference>
<dbReference type="OrthoDB" id="8300214at2759"/>
<dbReference type="AlphaFoldDB" id="A0A9P8ZWW7"/>
<protein>
    <submittedName>
        <fullName evidence="2">Rhodanese-like domain-containing protein</fullName>
    </submittedName>
</protein>
<gene>
    <name evidence="2" type="ORF">BKA67DRAFT_569253</name>
</gene>
<dbReference type="PANTHER" id="PTHR10828:SF50">
    <property type="entry name" value="REDUCTASE (ARC2), PUTATIVE (AFU_ORTHOLOGUE AFUA_6G13400)-RELATED"/>
    <property type="match status" value="1"/>
</dbReference>
<feature type="domain" description="Rhodanese" evidence="1">
    <location>
        <begin position="104"/>
        <end position="204"/>
    </location>
</feature>
<dbReference type="InterPro" id="IPR036873">
    <property type="entry name" value="Rhodanese-like_dom_sf"/>
</dbReference>
<evidence type="ECO:0000259" key="1">
    <source>
        <dbReference type="PROSITE" id="PS50206"/>
    </source>
</evidence>
<name>A0A9P8ZWW7_9PEZI</name>
<dbReference type="Proteomes" id="UP000758603">
    <property type="component" value="Unassembled WGS sequence"/>
</dbReference>
<dbReference type="InterPro" id="IPR001763">
    <property type="entry name" value="Rhodanese-like_dom"/>
</dbReference>
<accession>A0A9P8ZWW7</accession>
<reference evidence="2" key="1">
    <citation type="journal article" date="2021" name="Nat. Commun.">
        <title>Genetic determinants of endophytism in the Arabidopsis root mycobiome.</title>
        <authorList>
            <person name="Mesny F."/>
            <person name="Miyauchi S."/>
            <person name="Thiergart T."/>
            <person name="Pickel B."/>
            <person name="Atanasova L."/>
            <person name="Karlsson M."/>
            <person name="Huettel B."/>
            <person name="Barry K.W."/>
            <person name="Haridas S."/>
            <person name="Chen C."/>
            <person name="Bauer D."/>
            <person name="Andreopoulos W."/>
            <person name="Pangilinan J."/>
            <person name="LaButti K."/>
            <person name="Riley R."/>
            <person name="Lipzen A."/>
            <person name="Clum A."/>
            <person name="Drula E."/>
            <person name="Henrissat B."/>
            <person name="Kohler A."/>
            <person name="Grigoriev I.V."/>
            <person name="Martin F.M."/>
            <person name="Hacquard S."/>
        </authorList>
    </citation>
    <scope>NUCLEOTIDE SEQUENCE</scope>
    <source>
        <strain evidence="2">MPI-SDFR-AT-0073</strain>
    </source>
</reference>
<comment type="caution">
    <text evidence="2">The sequence shown here is derived from an EMBL/GenBank/DDBJ whole genome shotgun (WGS) entry which is preliminary data.</text>
</comment>
<dbReference type="GO" id="GO:0005634">
    <property type="term" value="C:nucleus"/>
    <property type="evidence" value="ECO:0007669"/>
    <property type="project" value="TreeGrafter"/>
</dbReference>
<dbReference type="GeneID" id="70131995"/>
<evidence type="ECO:0000313" key="2">
    <source>
        <dbReference type="EMBL" id="KAH6653357.1"/>
    </source>
</evidence>
<proteinExistence type="predicted"/>
<keyword evidence="3" id="KW-1185">Reference proteome</keyword>
<evidence type="ECO:0000313" key="3">
    <source>
        <dbReference type="Proteomes" id="UP000758603"/>
    </source>
</evidence>
<dbReference type="GO" id="GO:0004725">
    <property type="term" value="F:protein tyrosine phosphatase activity"/>
    <property type="evidence" value="ECO:0007669"/>
    <property type="project" value="TreeGrafter"/>
</dbReference>
<dbReference type="SMART" id="SM00450">
    <property type="entry name" value="RHOD"/>
    <property type="match status" value="1"/>
</dbReference>
<dbReference type="Gene3D" id="3.40.250.10">
    <property type="entry name" value="Rhodanese-like domain"/>
    <property type="match status" value="1"/>
</dbReference>
<dbReference type="RefSeq" id="XP_045957634.1">
    <property type="nucleotide sequence ID" value="XM_046103103.1"/>
</dbReference>
<dbReference type="Pfam" id="PF00581">
    <property type="entry name" value="Rhodanese"/>
    <property type="match status" value="1"/>
</dbReference>
<organism evidence="2 3">
    <name type="scientific">Truncatella angustata</name>
    <dbReference type="NCBI Taxonomy" id="152316"/>
    <lineage>
        <taxon>Eukaryota</taxon>
        <taxon>Fungi</taxon>
        <taxon>Dikarya</taxon>
        <taxon>Ascomycota</taxon>
        <taxon>Pezizomycotina</taxon>
        <taxon>Sordariomycetes</taxon>
        <taxon>Xylariomycetidae</taxon>
        <taxon>Amphisphaeriales</taxon>
        <taxon>Sporocadaceae</taxon>
        <taxon>Truncatella</taxon>
    </lineage>
</organism>